<dbReference type="OMA" id="NAYINQM"/>
<accession>A0A7I4YL83</accession>
<evidence type="ECO:0000256" key="1">
    <source>
        <dbReference type="ARBA" id="ARBA00009571"/>
    </source>
</evidence>
<feature type="domain" description="GSKIP" evidence="3">
    <location>
        <begin position="180"/>
        <end position="284"/>
    </location>
</feature>
<protein>
    <submittedName>
        <fullName evidence="5">GSKIP_dom domain-containing protein</fullName>
    </submittedName>
</protein>
<reference evidence="5" key="1">
    <citation type="submission" date="2020-12" db="UniProtKB">
        <authorList>
            <consortium name="WormBaseParasite"/>
        </authorList>
    </citation>
    <scope>IDENTIFICATION</scope>
    <source>
        <strain evidence="5">MHco3</strain>
    </source>
</reference>
<keyword evidence="4" id="KW-1185">Reference proteome</keyword>
<dbReference type="SUPFAM" id="SSF103107">
    <property type="entry name" value="Hypothetical protein c14orf129, hspc210"/>
    <property type="match status" value="1"/>
</dbReference>
<dbReference type="Gene3D" id="3.30.2280.10">
    <property type="entry name" value="Hypothetical protein (hspc210)"/>
    <property type="match status" value="1"/>
</dbReference>
<dbReference type="Proteomes" id="UP000025227">
    <property type="component" value="Unplaced"/>
</dbReference>
<dbReference type="GO" id="GO:0019207">
    <property type="term" value="F:kinase regulator activity"/>
    <property type="evidence" value="ECO:0007669"/>
    <property type="project" value="TreeGrafter"/>
</dbReference>
<proteinExistence type="inferred from homology"/>
<organism evidence="4 5">
    <name type="scientific">Haemonchus contortus</name>
    <name type="common">Barber pole worm</name>
    <dbReference type="NCBI Taxonomy" id="6289"/>
    <lineage>
        <taxon>Eukaryota</taxon>
        <taxon>Metazoa</taxon>
        <taxon>Ecdysozoa</taxon>
        <taxon>Nematoda</taxon>
        <taxon>Chromadorea</taxon>
        <taxon>Rhabditida</taxon>
        <taxon>Rhabditina</taxon>
        <taxon>Rhabditomorpha</taxon>
        <taxon>Strongyloidea</taxon>
        <taxon>Trichostrongylidae</taxon>
        <taxon>Haemonchus</taxon>
    </lineage>
</organism>
<feature type="compositionally biased region" description="Pro residues" evidence="2">
    <location>
        <begin position="42"/>
        <end position="51"/>
    </location>
</feature>
<dbReference type="GO" id="GO:0005737">
    <property type="term" value="C:cytoplasm"/>
    <property type="evidence" value="ECO:0007669"/>
    <property type="project" value="TreeGrafter"/>
</dbReference>
<dbReference type="PANTHER" id="PTHR12490:SF4">
    <property type="entry name" value="GSK3B-INTERACTING PROTEIN"/>
    <property type="match status" value="1"/>
</dbReference>
<evidence type="ECO:0000259" key="3">
    <source>
        <dbReference type="Pfam" id="PF05303"/>
    </source>
</evidence>
<dbReference type="InterPro" id="IPR023231">
    <property type="entry name" value="GSKIP_dom_sf"/>
</dbReference>
<name>A0A7I4YL83_HAECO</name>
<dbReference type="OrthoDB" id="5804279at2759"/>
<dbReference type="GO" id="GO:0051018">
    <property type="term" value="F:protein kinase A binding"/>
    <property type="evidence" value="ECO:0007669"/>
    <property type="project" value="TreeGrafter"/>
</dbReference>
<dbReference type="InterPro" id="IPR037395">
    <property type="entry name" value="GSKIP"/>
</dbReference>
<dbReference type="PANTHER" id="PTHR12490">
    <property type="entry name" value="GSK3B-INTERACTING PROTEIN"/>
    <property type="match status" value="1"/>
</dbReference>
<feature type="region of interest" description="Disordered" evidence="2">
    <location>
        <begin position="36"/>
        <end position="58"/>
    </location>
</feature>
<dbReference type="Pfam" id="PF05303">
    <property type="entry name" value="GSKIP_dom"/>
    <property type="match status" value="1"/>
</dbReference>
<dbReference type="WBParaSite" id="HCON_00107450-00002">
    <property type="protein sequence ID" value="HCON_00107450-00002"/>
    <property type="gene ID" value="HCON_00107450"/>
</dbReference>
<evidence type="ECO:0000313" key="5">
    <source>
        <dbReference type="WBParaSite" id="HCON_00107450-00002"/>
    </source>
</evidence>
<dbReference type="InterPro" id="IPR007967">
    <property type="entry name" value="GSKIP_dom"/>
</dbReference>
<comment type="similarity">
    <text evidence="1">Belongs to the GSKIP family.</text>
</comment>
<dbReference type="GO" id="GO:0060828">
    <property type="term" value="P:regulation of canonical Wnt signaling pathway"/>
    <property type="evidence" value="ECO:0007669"/>
    <property type="project" value="InterPro"/>
</dbReference>
<evidence type="ECO:0000313" key="4">
    <source>
        <dbReference type="Proteomes" id="UP000025227"/>
    </source>
</evidence>
<evidence type="ECO:0000256" key="2">
    <source>
        <dbReference type="SAM" id="MobiDB-lite"/>
    </source>
</evidence>
<sequence>MSWFPWFELPSCKPYRCWLEIRLASLSEVRGQLQIMSRSPSGSPPPTPSQSPVPQKAGYQSPPCICGSVPLASLSANTLADSLGVSPLYKQQDSARWNAAAQVYHNSRAHSPTQDGQFQFSPDGVAENMWVNPQQLVTNFIHRSSAVRTPLSLEDIANMNRRRHIQEGGLVKNEAGGPLELEAIAAVHELSHEVRDISVSEMLPRTSDLIFVNVKTQEGQPYTLELTLKGWRIASSHTDCMNGDYTKVDLHTRYFRNARELLSFISPDHATRFNECLATKLNELAANESTCVNAS</sequence>
<dbReference type="AlphaFoldDB" id="A0A7I4YL83"/>